<feature type="transmembrane region" description="Helical" evidence="6">
    <location>
        <begin position="109"/>
        <end position="129"/>
    </location>
</feature>
<dbReference type="RefSeq" id="WP_078709872.1">
    <property type="nucleotide sequence ID" value="NZ_FUXL01000016.1"/>
</dbReference>
<keyword evidence="4 6" id="KW-0472">Membrane</keyword>
<dbReference type="GO" id="GO:0005886">
    <property type="term" value="C:plasma membrane"/>
    <property type="evidence" value="ECO:0007669"/>
    <property type="project" value="TreeGrafter"/>
</dbReference>
<name>A0A1T4SZY0_9HYPH</name>
<comment type="subcellular location">
    <subcellularLocation>
        <location evidence="1">Membrane</location>
        <topology evidence="1">Multi-pass membrane protein</topology>
    </subcellularLocation>
</comment>
<keyword evidence="8" id="KW-1185">Reference proteome</keyword>
<feature type="transmembrane region" description="Helical" evidence="6">
    <location>
        <begin position="201"/>
        <end position="226"/>
    </location>
</feature>
<feature type="transmembrane region" description="Helical" evidence="6">
    <location>
        <begin position="80"/>
        <end position="97"/>
    </location>
</feature>
<evidence type="ECO:0000256" key="6">
    <source>
        <dbReference type="SAM" id="Phobius"/>
    </source>
</evidence>
<evidence type="ECO:0000256" key="1">
    <source>
        <dbReference type="ARBA" id="ARBA00004141"/>
    </source>
</evidence>
<evidence type="ECO:0000256" key="4">
    <source>
        <dbReference type="ARBA" id="ARBA00023136"/>
    </source>
</evidence>
<sequence>MGQKRDVSEETAAIRSGSSAPSSTSKEVGGSKSADERELAVLSDEELGRIDEKLKLRPLAIYEIVREEGVQELARPVTSLWWSGLTAGLSIGFSILTEATLRSALPDSTWAPLIANWGYSVGFLIVILGRQQLFTEITLTAVLPVLANPSLRGVWAVMRLWTIVLAANLVGTIVFGAGIALDVMHRPEVTQAALELSREAMAHSWVTILLRAMAAGWLMATIGWLLPSSEGSPISIIVLMTYLIALLGLSHIVAGSVEAVALVVAGEQSLRSIILGFYLPCLAGNAIGGSALFALISYAQVKREIEETAAEGRRSEG</sequence>
<dbReference type="AlphaFoldDB" id="A0A1T4SZY0"/>
<keyword evidence="2 6" id="KW-0812">Transmembrane</keyword>
<reference evidence="7 8" key="1">
    <citation type="submission" date="2017-02" db="EMBL/GenBank/DDBJ databases">
        <authorList>
            <person name="Peterson S.W."/>
        </authorList>
    </citation>
    <scope>NUCLEOTIDE SEQUENCE [LARGE SCALE GENOMIC DNA]</scope>
    <source>
        <strain evidence="7 8">USBA 369</strain>
    </source>
</reference>
<dbReference type="STRING" id="1365950.SAMN05428963_11671"/>
<evidence type="ECO:0000313" key="8">
    <source>
        <dbReference type="Proteomes" id="UP000190135"/>
    </source>
</evidence>
<dbReference type="Pfam" id="PF01226">
    <property type="entry name" value="Form_Nir_trans"/>
    <property type="match status" value="1"/>
</dbReference>
<evidence type="ECO:0000313" key="7">
    <source>
        <dbReference type="EMBL" id="SKA33780.1"/>
    </source>
</evidence>
<dbReference type="InterPro" id="IPR000292">
    <property type="entry name" value="For/NO2_transpt"/>
</dbReference>
<protein>
    <submittedName>
        <fullName evidence="7">Formate/nitrite transporter FocA, FNT family</fullName>
    </submittedName>
</protein>
<dbReference type="InterPro" id="IPR023271">
    <property type="entry name" value="Aquaporin-like"/>
</dbReference>
<feature type="region of interest" description="Disordered" evidence="5">
    <location>
        <begin position="1"/>
        <end position="38"/>
    </location>
</feature>
<dbReference type="PANTHER" id="PTHR30520:SF2">
    <property type="entry name" value="INNER MEMBRANE PROTEIN YFDC"/>
    <property type="match status" value="1"/>
</dbReference>
<keyword evidence="3 6" id="KW-1133">Transmembrane helix</keyword>
<dbReference type="GO" id="GO:0015499">
    <property type="term" value="F:formate transmembrane transporter activity"/>
    <property type="evidence" value="ECO:0007669"/>
    <property type="project" value="TreeGrafter"/>
</dbReference>
<dbReference type="EMBL" id="FUXL01000016">
    <property type="protein sequence ID" value="SKA33780.1"/>
    <property type="molecule type" value="Genomic_DNA"/>
</dbReference>
<dbReference type="PANTHER" id="PTHR30520">
    <property type="entry name" value="FORMATE TRANSPORTER-RELATED"/>
    <property type="match status" value="1"/>
</dbReference>
<evidence type="ECO:0000256" key="3">
    <source>
        <dbReference type="ARBA" id="ARBA00022989"/>
    </source>
</evidence>
<evidence type="ECO:0000256" key="5">
    <source>
        <dbReference type="SAM" id="MobiDB-lite"/>
    </source>
</evidence>
<feature type="compositionally biased region" description="Polar residues" evidence="5">
    <location>
        <begin position="16"/>
        <end position="26"/>
    </location>
</feature>
<organism evidence="7 8">
    <name type="scientific">Consotaella salsifontis</name>
    <dbReference type="NCBI Taxonomy" id="1365950"/>
    <lineage>
        <taxon>Bacteria</taxon>
        <taxon>Pseudomonadati</taxon>
        <taxon>Pseudomonadota</taxon>
        <taxon>Alphaproteobacteria</taxon>
        <taxon>Hyphomicrobiales</taxon>
        <taxon>Aurantimonadaceae</taxon>
        <taxon>Consotaella</taxon>
    </lineage>
</organism>
<evidence type="ECO:0000256" key="2">
    <source>
        <dbReference type="ARBA" id="ARBA00022692"/>
    </source>
</evidence>
<feature type="transmembrane region" description="Helical" evidence="6">
    <location>
        <begin position="233"/>
        <end position="253"/>
    </location>
</feature>
<proteinExistence type="predicted"/>
<dbReference type="Proteomes" id="UP000190135">
    <property type="component" value="Unassembled WGS sequence"/>
</dbReference>
<gene>
    <name evidence="7" type="ORF">SAMN05428963_11671</name>
</gene>
<accession>A0A1T4SZY0</accession>
<feature type="transmembrane region" description="Helical" evidence="6">
    <location>
        <begin position="273"/>
        <end position="296"/>
    </location>
</feature>
<feature type="transmembrane region" description="Helical" evidence="6">
    <location>
        <begin position="160"/>
        <end position="181"/>
    </location>
</feature>
<dbReference type="Gene3D" id="1.20.1080.10">
    <property type="entry name" value="Glycerol uptake facilitator protein"/>
    <property type="match status" value="1"/>
</dbReference>